<evidence type="ECO:0000313" key="2">
    <source>
        <dbReference type="Proteomes" id="UP000006701"/>
    </source>
</evidence>
<dbReference type="Proteomes" id="UP000006701">
    <property type="component" value="Unassembled WGS sequence"/>
</dbReference>
<dbReference type="EMBL" id="DS027051">
    <property type="protein sequence ID" value="EAW12071.1"/>
    <property type="molecule type" value="Genomic_DNA"/>
</dbReference>
<dbReference type="KEGG" id="act:ACLA_008310"/>
<proteinExistence type="predicted"/>
<dbReference type="RefSeq" id="XP_001273497.1">
    <property type="nucleotide sequence ID" value="XM_001273496.1"/>
</dbReference>
<dbReference type="VEuPathDB" id="FungiDB:ACLA_008310"/>
<sequence length="87" mass="9378">MASLDDSVVFEEEAARADIVIRTQPSNKADSSDHVGAADAIAKGLVAGHTPQKAGYWLHTVGTGILTYFDSEVKKTFGEHDDKIFND</sequence>
<dbReference type="OrthoDB" id="2130169at2759"/>
<accession>A1CDZ4</accession>
<dbReference type="HOGENOM" id="CLU_2482927_0_0_1"/>
<name>A1CDZ4_ASPCL</name>
<organism evidence="1 2">
    <name type="scientific">Aspergillus clavatus (strain ATCC 1007 / CBS 513.65 / DSM 816 / NCTC 3887 / NRRL 1 / QM 1276 / 107)</name>
    <dbReference type="NCBI Taxonomy" id="344612"/>
    <lineage>
        <taxon>Eukaryota</taxon>
        <taxon>Fungi</taxon>
        <taxon>Dikarya</taxon>
        <taxon>Ascomycota</taxon>
        <taxon>Pezizomycotina</taxon>
        <taxon>Eurotiomycetes</taxon>
        <taxon>Eurotiomycetidae</taxon>
        <taxon>Eurotiales</taxon>
        <taxon>Aspergillaceae</taxon>
        <taxon>Aspergillus</taxon>
        <taxon>Aspergillus subgen. Fumigati</taxon>
    </lineage>
</organism>
<dbReference type="AlphaFoldDB" id="A1CDZ4"/>
<gene>
    <name evidence="1" type="ORF">ACLA_008310</name>
</gene>
<evidence type="ECO:0000313" key="1">
    <source>
        <dbReference type="EMBL" id="EAW12071.1"/>
    </source>
</evidence>
<reference evidence="1 2" key="1">
    <citation type="journal article" date="2008" name="PLoS Genet.">
        <title>Genomic islands in the pathogenic filamentous fungus Aspergillus fumigatus.</title>
        <authorList>
            <person name="Fedorova N.D."/>
            <person name="Khaldi N."/>
            <person name="Joardar V.S."/>
            <person name="Maiti R."/>
            <person name="Amedeo P."/>
            <person name="Anderson M.J."/>
            <person name="Crabtree J."/>
            <person name="Silva J.C."/>
            <person name="Badger J.H."/>
            <person name="Albarraq A."/>
            <person name="Angiuoli S."/>
            <person name="Bussey H."/>
            <person name="Bowyer P."/>
            <person name="Cotty P.J."/>
            <person name="Dyer P.S."/>
            <person name="Egan A."/>
            <person name="Galens K."/>
            <person name="Fraser-Liggett C.M."/>
            <person name="Haas B.J."/>
            <person name="Inman J.M."/>
            <person name="Kent R."/>
            <person name="Lemieux S."/>
            <person name="Malavazi I."/>
            <person name="Orvis J."/>
            <person name="Roemer T."/>
            <person name="Ronning C.M."/>
            <person name="Sundaram J.P."/>
            <person name="Sutton G."/>
            <person name="Turner G."/>
            <person name="Venter J.C."/>
            <person name="White O.R."/>
            <person name="Whitty B.R."/>
            <person name="Youngman P."/>
            <person name="Wolfe K.H."/>
            <person name="Goldman G.H."/>
            <person name="Wortman J.R."/>
            <person name="Jiang B."/>
            <person name="Denning D.W."/>
            <person name="Nierman W.C."/>
        </authorList>
    </citation>
    <scope>NUCLEOTIDE SEQUENCE [LARGE SCALE GENOMIC DNA]</scope>
    <source>
        <strain evidence="2">ATCC 1007 / CBS 513.65 / DSM 816 / NCTC 3887 / NRRL 1</strain>
    </source>
</reference>
<dbReference type="STRING" id="344612.A1CDZ4"/>
<keyword evidence="2" id="KW-1185">Reference proteome</keyword>
<protein>
    <submittedName>
        <fullName evidence="1">Uncharacterized protein</fullName>
    </submittedName>
</protein>
<dbReference type="GeneID" id="4705466"/>